<proteinExistence type="predicted"/>
<organism evidence="2 3">
    <name type="scientific">Flemingia macrophylla</name>
    <dbReference type="NCBI Taxonomy" id="520843"/>
    <lineage>
        <taxon>Eukaryota</taxon>
        <taxon>Viridiplantae</taxon>
        <taxon>Streptophyta</taxon>
        <taxon>Embryophyta</taxon>
        <taxon>Tracheophyta</taxon>
        <taxon>Spermatophyta</taxon>
        <taxon>Magnoliopsida</taxon>
        <taxon>eudicotyledons</taxon>
        <taxon>Gunneridae</taxon>
        <taxon>Pentapetalae</taxon>
        <taxon>rosids</taxon>
        <taxon>fabids</taxon>
        <taxon>Fabales</taxon>
        <taxon>Fabaceae</taxon>
        <taxon>Papilionoideae</taxon>
        <taxon>50 kb inversion clade</taxon>
        <taxon>NPAAA clade</taxon>
        <taxon>indigoferoid/millettioid clade</taxon>
        <taxon>Phaseoleae</taxon>
        <taxon>Flemingia</taxon>
    </lineage>
</organism>
<evidence type="ECO:0000313" key="3">
    <source>
        <dbReference type="Proteomes" id="UP001603857"/>
    </source>
</evidence>
<evidence type="ECO:0000256" key="1">
    <source>
        <dbReference type="SAM" id="MobiDB-lite"/>
    </source>
</evidence>
<comment type="caution">
    <text evidence="2">The sequence shown here is derived from an EMBL/GenBank/DDBJ whole genome shotgun (WGS) entry which is preliminary data.</text>
</comment>
<protein>
    <submittedName>
        <fullName evidence="2">Uncharacterized protein</fullName>
    </submittedName>
</protein>
<dbReference type="Proteomes" id="UP001603857">
    <property type="component" value="Unassembled WGS sequence"/>
</dbReference>
<sequence length="106" mass="12064">MEAFSSAKREGGMKRKVRFDLQNNRGSDGGSRSGSLRLRIRVVVSKEELKRMLRNINESDTQHTSLEQLLSDMVLRDKRVSQIGKYGGSINSWRPALESIPEDRSQ</sequence>
<evidence type="ECO:0000313" key="2">
    <source>
        <dbReference type="EMBL" id="KAL2331835.1"/>
    </source>
</evidence>
<dbReference type="EMBL" id="JBGMDY010000006">
    <property type="protein sequence ID" value="KAL2331835.1"/>
    <property type="molecule type" value="Genomic_DNA"/>
</dbReference>
<accession>A0ABD1M9P7</accession>
<dbReference type="AlphaFoldDB" id="A0ABD1M9P7"/>
<gene>
    <name evidence="2" type="ORF">Fmac_019416</name>
</gene>
<feature type="region of interest" description="Disordered" evidence="1">
    <location>
        <begin position="1"/>
        <end position="33"/>
    </location>
</feature>
<name>A0ABD1M9P7_9FABA</name>
<keyword evidence="3" id="KW-1185">Reference proteome</keyword>
<reference evidence="2 3" key="1">
    <citation type="submission" date="2024-08" db="EMBL/GenBank/DDBJ databases">
        <title>Insights into the chromosomal genome structure of Flemingia macrophylla.</title>
        <authorList>
            <person name="Ding Y."/>
            <person name="Zhao Y."/>
            <person name="Bi W."/>
            <person name="Wu M."/>
            <person name="Zhao G."/>
            <person name="Gong Y."/>
            <person name="Li W."/>
            <person name="Zhang P."/>
        </authorList>
    </citation>
    <scope>NUCLEOTIDE SEQUENCE [LARGE SCALE GENOMIC DNA]</scope>
    <source>
        <strain evidence="2">DYQJB</strain>
        <tissue evidence="2">Leaf</tissue>
    </source>
</reference>